<dbReference type="PANTHER" id="PTHR35311">
    <property type="entry name" value="KINETOCHORE-ASSOCIATED PROTEIN KNL-2 HOMOLOG"/>
    <property type="match status" value="1"/>
</dbReference>
<dbReference type="AlphaFoldDB" id="A0AAF0TRK1"/>
<dbReference type="Pfam" id="PF09133">
    <property type="entry name" value="SANTA"/>
    <property type="match status" value="1"/>
</dbReference>
<organism evidence="2 3">
    <name type="scientific">Solanum verrucosum</name>
    <dbReference type="NCBI Taxonomy" id="315347"/>
    <lineage>
        <taxon>Eukaryota</taxon>
        <taxon>Viridiplantae</taxon>
        <taxon>Streptophyta</taxon>
        <taxon>Embryophyta</taxon>
        <taxon>Tracheophyta</taxon>
        <taxon>Spermatophyta</taxon>
        <taxon>Magnoliopsida</taxon>
        <taxon>eudicotyledons</taxon>
        <taxon>Gunneridae</taxon>
        <taxon>Pentapetalae</taxon>
        <taxon>asterids</taxon>
        <taxon>lamiids</taxon>
        <taxon>Solanales</taxon>
        <taxon>Solanaceae</taxon>
        <taxon>Solanoideae</taxon>
        <taxon>Solaneae</taxon>
        <taxon>Solanum</taxon>
    </lineage>
</organism>
<evidence type="ECO:0000259" key="1">
    <source>
        <dbReference type="Pfam" id="PF09133"/>
    </source>
</evidence>
<proteinExistence type="predicted"/>
<dbReference type="PANTHER" id="PTHR35311:SF1">
    <property type="entry name" value="PROTEIN EMBRYO DEFECTIVE 1674"/>
    <property type="match status" value="1"/>
</dbReference>
<sequence>MANSHRRSNCIDKLRIRDVLIEDKGLIKEGILDYYQKLFQEEKTWRPTTVFEGLSTISAIEKEELELPFNEQEVSEALKSYAPNKAQGPDGFTMAFLPFSTKDCYSMRPDGRVFHSTTIAKRRDTTTLVTVDGITILLSGFINRCRTLQNGFSSEVLKFF</sequence>
<dbReference type="EMBL" id="CP133615">
    <property type="protein sequence ID" value="WMV23843.1"/>
    <property type="molecule type" value="Genomic_DNA"/>
</dbReference>
<protein>
    <recommendedName>
        <fullName evidence="1">SANTA domain-containing protein</fullName>
    </recommendedName>
</protein>
<dbReference type="InterPro" id="IPR015216">
    <property type="entry name" value="SANTA"/>
</dbReference>
<reference evidence="2" key="1">
    <citation type="submission" date="2023-08" db="EMBL/GenBank/DDBJ databases">
        <title>A de novo genome assembly of Solanum verrucosum Schlechtendal, a Mexican diploid species geographically isolated from the other diploid A-genome species in potato relatives.</title>
        <authorList>
            <person name="Hosaka K."/>
        </authorList>
    </citation>
    <scope>NUCLEOTIDE SEQUENCE</scope>
    <source>
        <tissue evidence="2">Young leaves</tissue>
    </source>
</reference>
<gene>
    <name evidence="2" type="ORF">MTR67_017228</name>
</gene>
<accession>A0AAF0TRK1</accession>
<feature type="domain" description="SANTA" evidence="1">
    <location>
        <begin position="110"/>
        <end position="160"/>
    </location>
</feature>
<evidence type="ECO:0000313" key="2">
    <source>
        <dbReference type="EMBL" id="WMV23843.1"/>
    </source>
</evidence>
<name>A0AAF0TRK1_SOLVR</name>
<dbReference type="Proteomes" id="UP001234989">
    <property type="component" value="Chromosome 4"/>
</dbReference>
<keyword evidence="3" id="KW-1185">Reference proteome</keyword>
<dbReference type="InterPro" id="IPR053090">
    <property type="entry name" value="Centromere_KNL-2_homolog"/>
</dbReference>
<evidence type="ECO:0000313" key="3">
    <source>
        <dbReference type="Proteomes" id="UP001234989"/>
    </source>
</evidence>